<dbReference type="Gene3D" id="3.30.70.1320">
    <property type="entry name" value="Multidrug efflux transporter AcrB pore domain like"/>
    <property type="match status" value="1"/>
</dbReference>
<proteinExistence type="predicted"/>
<keyword evidence="1" id="KW-0472">Membrane</keyword>
<evidence type="ECO:0000313" key="2">
    <source>
        <dbReference type="EMBL" id="ACJ31313.1"/>
    </source>
</evidence>
<feature type="transmembrane region" description="Helical" evidence="1">
    <location>
        <begin position="519"/>
        <end position="546"/>
    </location>
</feature>
<feature type="transmembrane region" description="Helical" evidence="1">
    <location>
        <begin position="366"/>
        <end position="387"/>
    </location>
</feature>
<dbReference type="Gene3D" id="1.20.1640.10">
    <property type="entry name" value="Multidrug efflux transporter AcrB transmembrane domain"/>
    <property type="match status" value="2"/>
</dbReference>
<dbReference type="Gene3D" id="3.30.70.1440">
    <property type="entry name" value="Multidrug efflux transporter AcrB pore domain"/>
    <property type="match status" value="1"/>
</dbReference>
<sequence>MLALKQRFKSQSIVVMGSLITTRPVFIIYLFLLLAVMGTGIATQLPISIYPPIDKPTIRVTQNFSQDSHDFYINYGQKIERSFRTIENVEDVEATYTRGKAVFFVNFSWNANSQSAKRDVETIASFYQAQLPKYLPATRVDFFDPASENYVAFKSTQLDTAALSSLIKNALIPKLEGIEGVGAAWVSDASSQQVLIKLKPYAMMKYGVSLATVINTLTFNEVDIDLGRLKSEDTGDIGINFKLGYTSVAEISAIELKSIAGNKLLIKDIADVRLEKKDADRFFYFNDEEVIAVAIWPEPGANMYEVSRQFIELTQSFSRESSDILVINNPKQFIEEAIINILLAIALGMAIAAVVVLCFYRKLSSVLFICISMPLCLVISILVMRVLGVGINLLSLGAMSISIGMVVDSSILVIDSLVYQQQQNKGKIDLLRLIQSMTNEIRPSIITSTLTSIVVFLPLAFTEPLTATLLKDLALVTVSILVTSLFVSLFFIPALFLVLKPQAQSKLSGQSNNGISVYFLRLINVIPTAKWVFPFVILSACIYTVVELIPKIDLEVVAQPKAQIIDVHVLFNATGLAPDRKMAIIRPLRQEIEQLAADKLKFIYIDVRKNDAYLSLHVKNYDDNAQLLKALSSIDEKLFNAELSYEPWITSSLKIKDYPARELLFTSASDSQNRTLLIRAKAIVKASQNINRVKIKPSDRQVDEVNLNLKSTTVDSLLDDRGFARELDQLTLYVKHAVAPQKLTDITTEQGDFPVYLSVSEQSTKAFDILDTPYEINGHKAFIGDLVTLSATRSWREFYSVNTRPTFSLQLWSNPGVTEAQIDQLVALLRAELGDNSFAETNPSTEMVKGLESIVTAFIFSIVSVFLVVLYHFKTVARSLAVMSVVLFGITGSVVSLYVFESTLSLNSMLGMLILVGLSVNNSILILDFYQKNQAPGKNSINVIGQSISRRFRSLLVTNLTTFAGMLPLAVGFGPGQDILKPLGISVSGGLLIATGLTIIVFPVILLWFKPLHSAKISTPISPSALIGSTR</sequence>
<dbReference type="STRING" id="225849.swp_4677"/>
<feature type="transmembrane region" description="Helical" evidence="1">
    <location>
        <begin position="337"/>
        <end position="359"/>
    </location>
</feature>
<dbReference type="SUPFAM" id="SSF82866">
    <property type="entry name" value="Multidrug efflux transporter AcrB transmembrane domain"/>
    <property type="match status" value="2"/>
</dbReference>
<keyword evidence="1" id="KW-1133">Transmembrane helix</keyword>
<gene>
    <name evidence="2" type="ordered locus">swp_4677</name>
</gene>
<feature type="transmembrane region" description="Helical" evidence="1">
    <location>
        <begin position="393"/>
        <end position="419"/>
    </location>
</feature>
<dbReference type="KEGG" id="swp:swp_4677"/>
<feature type="transmembrane region" description="Helical" evidence="1">
    <location>
        <begin position="912"/>
        <end position="931"/>
    </location>
</feature>
<feature type="transmembrane region" description="Helical" evidence="1">
    <location>
        <begin position="440"/>
        <end position="461"/>
    </location>
</feature>
<dbReference type="Gene3D" id="3.30.70.1430">
    <property type="entry name" value="Multidrug efflux transporter AcrB pore domain"/>
    <property type="match status" value="2"/>
</dbReference>
<dbReference type="RefSeq" id="WP_020914643.1">
    <property type="nucleotide sequence ID" value="NC_011566.1"/>
</dbReference>
<dbReference type="AlphaFoldDB" id="B8CTR9"/>
<evidence type="ECO:0000256" key="1">
    <source>
        <dbReference type="SAM" id="Phobius"/>
    </source>
</evidence>
<feature type="transmembrane region" description="Helical" evidence="1">
    <location>
        <begin position="985"/>
        <end position="1009"/>
    </location>
</feature>
<organism evidence="2 3">
    <name type="scientific">Shewanella piezotolerans (strain WP3 / JCM 13877)</name>
    <dbReference type="NCBI Taxonomy" id="225849"/>
    <lineage>
        <taxon>Bacteria</taxon>
        <taxon>Pseudomonadati</taxon>
        <taxon>Pseudomonadota</taxon>
        <taxon>Gammaproteobacteria</taxon>
        <taxon>Alteromonadales</taxon>
        <taxon>Shewanellaceae</taxon>
        <taxon>Shewanella</taxon>
    </lineage>
</organism>
<evidence type="ECO:0000313" key="3">
    <source>
        <dbReference type="Proteomes" id="UP000000753"/>
    </source>
</evidence>
<dbReference type="InterPro" id="IPR001036">
    <property type="entry name" value="Acrflvin-R"/>
</dbReference>
<feature type="transmembrane region" description="Helical" evidence="1">
    <location>
        <begin position="880"/>
        <end position="900"/>
    </location>
</feature>
<dbReference type="SUPFAM" id="SSF82714">
    <property type="entry name" value="Multidrug efflux transporter AcrB TolC docking domain, DN and DC subdomains"/>
    <property type="match status" value="1"/>
</dbReference>
<feature type="transmembrane region" description="Helical" evidence="1">
    <location>
        <begin position="12"/>
        <end position="37"/>
    </location>
</feature>
<dbReference type="Gene3D" id="3.30.2090.10">
    <property type="entry name" value="Multidrug efflux transporter AcrB TolC docking domain, DN and DC subdomains"/>
    <property type="match status" value="2"/>
</dbReference>
<name>B8CTR9_SHEPW</name>
<dbReference type="GO" id="GO:0005886">
    <property type="term" value="C:plasma membrane"/>
    <property type="evidence" value="ECO:0007669"/>
    <property type="project" value="TreeGrafter"/>
</dbReference>
<dbReference type="SUPFAM" id="SSF82693">
    <property type="entry name" value="Multidrug efflux transporter AcrB pore domain, PN1, PN2, PC1 and PC2 subdomains"/>
    <property type="match status" value="1"/>
</dbReference>
<feature type="transmembrane region" description="Helical" evidence="1">
    <location>
        <begin position="854"/>
        <end position="873"/>
    </location>
</feature>
<feature type="transmembrane region" description="Helical" evidence="1">
    <location>
        <begin position="952"/>
        <end position="973"/>
    </location>
</feature>
<reference evidence="2 3" key="1">
    <citation type="journal article" date="2008" name="PLoS ONE">
        <title>Environmental adaptation: genomic analysis of the piezotolerant and psychrotolerant deep-sea iron reducing bacterium Shewanella piezotolerans WP3.</title>
        <authorList>
            <person name="Wang F."/>
            <person name="Wang J."/>
            <person name="Jian H."/>
            <person name="Zhang B."/>
            <person name="Li S."/>
            <person name="Wang F."/>
            <person name="Zeng X."/>
            <person name="Gao L."/>
            <person name="Bartlett D.H."/>
            <person name="Yu J."/>
            <person name="Hu S."/>
            <person name="Xiao X."/>
        </authorList>
    </citation>
    <scope>NUCLEOTIDE SEQUENCE [LARGE SCALE GENOMIC DNA]</scope>
    <source>
        <strain evidence="3">WP3 / JCM 13877</strain>
    </source>
</reference>
<dbReference type="PRINTS" id="PR00702">
    <property type="entry name" value="ACRIFLAVINRP"/>
</dbReference>
<dbReference type="PANTHER" id="PTHR32063">
    <property type="match status" value="1"/>
</dbReference>
<dbReference type="Proteomes" id="UP000000753">
    <property type="component" value="Chromosome"/>
</dbReference>
<keyword evidence="3" id="KW-1185">Reference proteome</keyword>
<dbReference type="eggNOG" id="COG0841">
    <property type="taxonomic scope" value="Bacteria"/>
</dbReference>
<feature type="transmembrane region" description="Helical" evidence="1">
    <location>
        <begin position="473"/>
        <end position="499"/>
    </location>
</feature>
<dbReference type="PANTHER" id="PTHR32063:SF0">
    <property type="entry name" value="SWARMING MOTILITY PROTEIN SWRC"/>
    <property type="match status" value="1"/>
</dbReference>
<dbReference type="InterPro" id="IPR027463">
    <property type="entry name" value="AcrB_DN_DC_subdom"/>
</dbReference>
<dbReference type="EMBL" id="CP000472">
    <property type="protein sequence ID" value="ACJ31313.1"/>
    <property type="molecule type" value="Genomic_DNA"/>
</dbReference>
<dbReference type="OrthoDB" id="6313595at2"/>
<dbReference type="Pfam" id="PF00873">
    <property type="entry name" value="ACR_tran"/>
    <property type="match status" value="1"/>
</dbReference>
<accession>B8CTR9</accession>
<dbReference type="GO" id="GO:0042910">
    <property type="term" value="F:xenobiotic transmembrane transporter activity"/>
    <property type="evidence" value="ECO:0007669"/>
    <property type="project" value="TreeGrafter"/>
</dbReference>
<keyword evidence="1" id="KW-0812">Transmembrane</keyword>
<dbReference type="HOGENOM" id="CLU_002755_1_2_6"/>
<protein>
    <submittedName>
        <fullName evidence="2">Cation/multidrug efflux pump, putative</fullName>
    </submittedName>
</protein>